<dbReference type="EMBL" id="JADCNL010000011">
    <property type="protein sequence ID" value="KAG0460826.1"/>
    <property type="molecule type" value="Genomic_DNA"/>
</dbReference>
<accession>A0A835UIN7</accession>
<keyword evidence="4" id="KW-1185">Reference proteome</keyword>
<organism evidence="3 4">
    <name type="scientific">Vanilla planifolia</name>
    <name type="common">Vanilla</name>
    <dbReference type="NCBI Taxonomy" id="51239"/>
    <lineage>
        <taxon>Eukaryota</taxon>
        <taxon>Viridiplantae</taxon>
        <taxon>Streptophyta</taxon>
        <taxon>Embryophyta</taxon>
        <taxon>Tracheophyta</taxon>
        <taxon>Spermatophyta</taxon>
        <taxon>Magnoliopsida</taxon>
        <taxon>Liliopsida</taxon>
        <taxon>Asparagales</taxon>
        <taxon>Orchidaceae</taxon>
        <taxon>Vanilloideae</taxon>
        <taxon>Vanilleae</taxon>
        <taxon>Vanilla</taxon>
    </lineage>
</organism>
<dbReference type="Pfam" id="PF01535">
    <property type="entry name" value="PPR"/>
    <property type="match status" value="2"/>
</dbReference>
<dbReference type="OrthoDB" id="783564at2759"/>
<sequence length="324" mass="35824">MKEGLDFDPYIAVSLLTMYSKCGSSEDFIKVCSNVMEWDQVSFNSIISGFSHLGSCWEVLQKFSDMRRACLDMDVFTLASVLRAVGITTALQEGRQTHALILKIGLVFNLCIQNGLVSMYAKCGEINDSKNVFLSIVYPDFVSWNSLISGCAQHGDGNEAIELFEKMMESTVEPDHTTYLAVISACSRAGHVERGLQFFHQIKGRGSQISAVTEHYASVVDLLGRAGHLDDAESFVKSMLVKPGVSVYRALLSACQVHGNVGMAKRAAKSLFELCPNDSGTHILLSNVFAADGSWQHAHLIRKEMMHKRVRKEPGWSWIDSPFA</sequence>
<dbReference type="NCBIfam" id="TIGR00756">
    <property type="entry name" value="PPR"/>
    <property type="match status" value="2"/>
</dbReference>
<dbReference type="Pfam" id="PF13041">
    <property type="entry name" value="PPR_2"/>
    <property type="match status" value="1"/>
</dbReference>
<dbReference type="PANTHER" id="PTHR47926:SF342">
    <property type="entry name" value="TETRATRICOPEPTIDE-LIKE HELICAL DOMAIN-CONTAINING PROTEIN-RELATED"/>
    <property type="match status" value="1"/>
</dbReference>
<dbReference type="Proteomes" id="UP000636800">
    <property type="component" value="Chromosome 11"/>
</dbReference>
<keyword evidence="1" id="KW-0677">Repeat</keyword>
<evidence type="ECO:0000256" key="2">
    <source>
        <dbReference type="PROSITE-ProRule" id="PRU00708"/>
    </source>
</evidence>
<dbReference type="InterPro" id="IPR011990">
    <property type="entry name" value="TPR-like_helical_dom_sf"/>
</dbReference>
<dbReference type="AlphaFoldDB" id="A0A835UIN7"/>
<evidence type="ECO:0008006" key="5">
    <source>
        <dbReference type="Google" id="ProtNLM"/>
    </source>
</evidence>
<feature type="repeat" description="PPR" evidence="2">
    <location>
        <begin position="175"/>
        <end position="209"/>
    </location>
</feature>
<evidence type="ECO:0000313" key="3">
    <source>
        <dbReference type="EMBL" id="KAG0460826.1"/>
    </source>
</evidence>
<evidence type="ECO:0000256" key="1">
    <source>
        <dbReference type="ARBA" id="ARBA00022737"/>
    </source>
</evidence>
<dbReference type="FunFam" id="1.25.40.10:FF:000090">
    <property type="entry name" value="Pentatricopeptide repeat-containing protein, chloroplastic"/>
    <property type="match status" value="1"/>
</dbReference>
<dbReference type="Gene3D" id="1.25.40.10">
    <property type="entry name" value="Tetratricopeptide repeat domain"/>
    <property type="match status" value="3"/>
</dbReference>
<dbReference type="Pfam" id="PF20431">
    <property type="entry name" value="E_motif"/>
    <property type="match status" value="1"/>
</dbReference>
<reference evidence="3 4" key="1">
    <citation type="journal article" date="2020" name="Nat. Food">
        <title>A phased Vanilla planifolia genome enables genetic improvement of flavour and production.</title>
        <authorList>
            <person name="Hasing T."/>
            <person name="Tang H."/>
            <person name="Brym M."/>
            <person name="Khazi F."/>
            <person name="Huang T."/>
            <person name="Chambers A.H."/>
        </authorList>
    </citation>
    <scope>NUCLEOTIDE SEQUENCE [LARGE SCALE GENOMIC DNA]</scope>
    <source>
        <tissue evidence="3">Leaf</tissue>
    </source>
</reference>
<dbReference type="InterPro" id="IPR002885">
    <property type="entry name" value="PPR_rpt"/>
</dbReference>
<evidence type="ECO:0000313" key="4">
    <source>
        <dbReference type="Proteomes" id="UP000636800"/>
    </source>
</evidence>
<dbReference type="InterPro" id="IPR046960">
    <property type="entry name" value="PPR_At4g14850-like_plant"/>
</dbReference>
<dbReference type="PANTHER" id="PTHR47926">
    <property type="entry name" value="PENTATRICOPEPTIDE REPEAT-CONTAINING PROTEIN"/>
    <property type="match status" value="1"/>
</dbReference>
<dbReference type="GO" id="GO:0009451">
    <property type="term" value="P:RNA modification"/>
    <property type="evidence" value="ECO:0007669"/>
    <property type="project" value="InterPro"/>
</dbReference>
<gene>
    <name evidence="3" type="ORF">HPP92_021123</name>
</gene>
<protein>
    <recommendedName>
        <fullName evidence="5">Pentatricopeptide repeat-containing protein</fullName>
    </recommendedName>
</protein>
<dbReference type="PROSITE" id="PS51375">
    <property type="entry name" value="PPR"/>
    <property type="match status" value="2"/>
</dbReference>
<comment type="caution">
    <text evidence="3">The sequence shown here is derived from an EMBL/GenBank/DDBJ whole genome shotgun (WGS) entry which is preliminary data.</text>
</comment>
<feature type="repeat" description="PPR" evidence="2">
    <location>
        <begin position="140"/>
        <end position="174"/>
    </location>
</feature>
<name>A0A835UIN7_VANPL</name>
<dbReference type="InterPro" id="IPR046848">
    <property type="entry name" value="E_motif"/>
</dbReference>
<proteinExistence type="predicted"/>
<dbReference type="GO" id="GO:0003723">
    <property type="term" value="F:RNA binding"/>
    <property type="evidence" value="ECO:0007669"/>
    <property type="project" value="InterPro"/>
</dbReference>